<organism evidence="2 3">
    <name type="scientific">Leucocoprinus birnbaumii</name>
    <dbReference type="NCBI Taxonomy" id="56174"/>
    <lineage>
        <taxon>Eukaryota</taxon>
        <taxon>Fungi</taxon>
        <taxon>Dikarya</taxon>
        <taxon>Basidiomycota</taxon>
        <taxon>Agaricomycotina</taxon>
        <taxon>Agaricomycetes</taxon>
        <taxon>Agaricomycetidae</taxon>
        <taxon>Agaricales</taxon>
        <taxon>Agaricineae</taxon>
        <taxon>Agaricaceae</taxon>
        <taxon>Leucocoprinus</taxon>
    </lineage>
</organism>
<keyword evidence="3" id="KW-1185">Reference proteome</keyword>
<reference evidence="2" key="1">
    <citation type="submission" date="2022-07" db="EMBL/GenBank/DDBJ databases">
        <title>Genome Sequence of Leucocoprinus birnbaumii.</title>
        <authorList>
            <person name="Buettner E."/>
        </authorList>
    </citation>
    <scope>NUCLEOTIDE SEQUENCE</scope>
    <source>
        <strain evidence="2">VT141</strain>
    </source>
</reference>
<dbReference type="Proteomes" id="UP001213000">
    <property type="component" value="Unassembled WGS sequence"/>
</dbReference>
<proteinExistence type="predicted"/>
<dbReference type="Pfam" id="PF13725">
    <property type="entry name" value="tRNA_bind_2"/>
    <property type="match status" value="1"/>
</dbReference>
<feature type="domain" description="Possible tRNA binding" evidence="1">
    <location>
        <begin position="100"/>
        <end position="176"/>
    </location>
</feature>
<protein>
    <recommendedName>
        <fullName evidence="1">Possible tRNA binding domain-containing protein</fullName>
    </recommendedName>
</protein>
<name>A0AAD5VJQ6_9AGAR</name>
<dbReference type="AlphaFoldDB" id="A0AAD5VJQ6"/>
<sequence>MVRGLNSSGVGDGLPIICGAFRSWSLIRVWTRSHEEAFGVAGVPVLRVWVCDRVECFRGVELGITKNTDRDNEKTGANWAITSYWTSYPYSLIYTSNNGYSTGDEGEDVKLSAVQSAILLAVRLQRKSVERVEEELDLPISQALALFVKIVKKITKRLVEIQKEIISAGLALPSGPPPLPTQTRQAVASKVKKEDRKMVVEQWRKSWTKLPEL</sequence>
<dbReference type="InterPro" id="IPR027992">
    <property type="entry name" value="tRNA_bind_dom"/>
</dbReference>
<dbReference type="EMBL" id="JANIEX010001002">
    <property type="protein sequence ID" value="KAJ3561453.1"/>
    <property type="molecule type" value="Genomic_DNA"/>
</dbReference>
<evidence type="ECO:0000313" key="2">
    <source>
        <dbReference type="EMBL" id="KAJ3561453.1"/>
    </source>
</evidence>
<comment type="caution">
    <text evidence="2">The sequence shown here is derived from an EMBL/GenBank/DDBJ whole genome shotgun (WGS) entry which is preliminary data.</text>
</comment>
<evidence type="ECO:0000259" key="1">
    <source>
        <dbReference type="Pfam" id="PF13725"/>
    </source>
</evidence>
<evidence type="ECO:0000313" key="3">
    <source>
        <dbReference type="Proteomes" id="UP001213000"/>
    </source>
</evidence>
<gene>
    <name evidence="2" type="ORF">NP233_g10182</name>
</gene>
<accession>A0AAD5VJQ6</accession>